<dbReference type="RefSeq" id="WP_183278631.1">
    <property type="nucleotide sequence ID" value="NZ_BLZR01000001.1"/>
</dbReference>
<dbReference type="Gene3D" id="3.30.2350.10">
    <property type="entry name" value="Pseudouridine synthase"/>
    <property type="match status" value="1"/>
</dbReference>
<evidence type="ECO:0000256" key="1">
    <source>
        <dbReference type="ARBA" id="ARBA00000073"/>
    </source>
</evidence>
<comment type="catalytic activity">
    <reaction evidence="1 5">
        <text>a uridine in RNA = a pseudouridine in RNA</text>
        <dbReference type="Rhea" id="RHEA:48348"/>
        <dbReference type="Rhea" id="RHEA-COMP:12068"/>
        <dbReference type="Rhea" id="RHEA-COMP:12069"/>
        <dbReference type="ChEBI" id="CHEBI:65314"/>
        <dbReference type="ChEBI" id="CHEBI:65315"/>
    </reaction>
</comment>
<dbReference type="EMBL" id="BLZR01000001">
    <property type="protein sequence ID" value="GFP77249.1"/>
    <property type="molecule type" value="Genomic_DNA"/>
</dbReference>
<comment type="function">
    <text evidence="5">Responsible for synthesis of pseudouridine from uracil.</text>
</comment>
<evidence type="ECO:0000256" key="4">
    <source>
        <dbReference type="PROSITE-ProRule" id="PRU00182"/>
    </source>
</evidence>
<dbReference type="CDD" id="cd02869">
    <property type="entry name" value="PseudoU_synth_RluA_like"/>
    <property type="match status" value="1"/>
</dbReference>
<comment type="similarity">
    <text evidence="2 5">Belongs to the pseudouridine synthase RluA family.</text>
</comment>
<dbReference type="GO" id="GO:0003723">
    <property type="term" value="F:RNA binding"/>
    <property type="evidence" value="ECO:0007669"/>
    <property type="project" value="UniProtKB-KW"/>
</dbReference>
<dbReference type="InterPro" id="IPR006145">
    <property type="entry name" value="PsdUridine_synth_RsuA/RluA"/>
</dbReference>
<keyword evidence="4" id="KW-0694">RNA-binding</keyword>
<dbReference type="SUPFAM" id="SSF55120">
    <property type="entry name" value="Pseudouridine synthase"/>
    <property type="match status" value="1"/>
</dbReference>
<dbReference type="PANTHER" id="PTHR21600">
    <property type="entry name" value="MITOCHONDRIAL RNA PSEUDOURIDINE SYNTHASE"/>
    <property type="match status" value="1"/>
</dbReference>
<keyword evidence="8" id="KW-1185">Reference proteome</keyword>
<evidence type="ECO:0000256" key="2">
    <source>
        <dbReference type="ARBA" id="ARBA00010876"/>
    </source>
</evidence>
<keyword evidence="5" id="KW-0413">Isomerase</keyword>
<dbReference type="PANTHER" id="PTHR21600:SF44">
    <property type="entry name" value="RIBOSOMAL LARGE SUBUNIT PSEUDOURIDINE SYNTHASE D"/>
    <property type="match status" value="1"/>
</dbReference>
<dbReference type="GO" id="GO:0009982">
    <property type="term" value="F:pseudouridine synthase activity"/>
    <property type="evidence" value="ECO:0007669"/>
    <property type="project" value="InterPro"/>
</dbReference>
<gene>
    <name evidence="7" type="ORF">bsdtw1_03364</name>
</gene>
<accession>A0A6V8SJ48</accession>
<dbReference type="Proteomes" id="UP000580568">
    <property type="component" value="Unassembled WGS sequence"/>
</dbReference>
<evidence type="ECO:0000256" key="3">
    <source>
        <dbReference type="PIRSR" id="PIRSR606225-1"/>
    </source>
</evidence>
<sequence>MSYIREVVPKEYEGRKIRDFLKEKLGLSTRLVRGAAIDGRIKANNIVVKMNYVLKFNDNIEVNVSKNESQNIEPEKMDLKIVYEDEDIIVINKDPFMVVHPTKSHQSGTLANGVINYFNETHQSCIVRLVSRLDMNTSGLIIIAKNQYAHMALSKQNAMDKDKEGNIKEHSRDSIEIEKRYIAIVHGNLEATEGTLDLPIHRPGPESIKRIVDEQGQRSITHYKVIERLNGADVVECTLETGRTHQIRVHLSHIGHPIFGDTLYGSEDDEEYIKRQALHAYRLDFQSPRSKKPLSLRADLPEDMKKLIDSMSIKDNDK</sequence>
<dbReference type="EC" id="5.4.99.-" evidence="5"/>
<reference evidence="7 8" key="1">
    <citation type="submission" date="2020-07" db="EMBL/GenBank/DDBJ databases">
        <title>A new beta-1,3-glucan-decomposing anaerobic bacterium isolated from anoxic soil subjected to biological soil disinfestation.</title>
        <authorList>
            <person name="Ueki A."/>
            <person name="Tonouchi A."/>
        </authorList>
    </citation>
    <scope>NUCLEOTIDE SEQUENCE [LARGE SCALE GENOMIC DNA]</scope>
    <source>
        <strain evidence="7 8">TW1</strain>
    </source>
</reference>
<dbReference type="NCBIfam" id="TIGR00005">
    <property type="entry name" value="rluA_subfam"/>
    <property type="match status" value="1"/>
</dbReference>
<dbReference type="InterPro" id="IPR020103">
    <property type="entry name" value="PsdUridine_synth_cat_dom_sf"/>
</dbReference>
<dbReference type="AlphaFoldDB" id="A0A6V8SJ48"/>
<dbReference type="InterPro" id="IPR050188">
    <property type="entry name" value="RluA_PseudoU_synthase"/>
</dbReference>
<dbReference type="GO" id="GO:0000455">
    <property type="term" value="P:enzyme-directed rRNA pseudouridine synthesis"/>
    <property type="evidence" value="ECO:0007669"/>
    <property type="project" value="TreeGrafter"/>
</dbReference>
<evidence type="ECO:0000259" key="6">
    <source>
        <dbReference type="Pfam" id="PF00849"/>
    </source>
</evidence>
<dbReference type="PROSITE" id="PS50889">
    <property type="entry name" value="S4"/>
    <property type="match status" value="1"/>
</dbReference>
<feature type="domain" description="Pseudouridine synthase RsuA/RluA-like" evidence="6">
    <location>
        <begin position="87"/>
        <end position="253"/>
    </location>
</feature>
<comment type="caution">
    <text evidence="7">The sequence shown here is derived from an EMBL/GenBank/DDBJ whole genome shotgun (WGS) entry which is preliminary data.</text>
</comment>
<evidence type="ECO:0000313" key="8">
    <source>
        <dbReference type="Proteomes" id="UP000580568"/>
    </source>
</evidence>
<dbReference type="InterPro" id="IPR006225">
    <property type="entry name" value="PsdUridine_synth_RluC/D"/>
</dbReference>
<proteinExistence type="inferred from homology"/>
<name>A0A6V8SJ48_9CLOT</name>
<dbReference type="GO" id="GO:0140098">
    <property type="term" value="F:catalytic activity, acting on RNA"/>
    <property type="evidence" value="ECO:0007669"/>
    <property type="project" value="UniProtKB-ARBA"/>
</dbReference>
<protein>
    <recommendedName>
        <fullName evidence="5">Pseudouridine synthase</fullName>
        <ecNumber evidence="5">5.4.99.-</ecNumber>
    </recommendedName>
</protein>
<organism evidence="7 8">
    <name type="scientific">Clostridium fungisolvens</name>
    <dbReference type="NCBI Taxonomy" id="1604897"/>
    <lineage>
        <taxon>Bacteria</taxon>
        <taxon>Bacillati</taxon>
        <taxon>Bacillota</taxon>
        <taxon>Clostridia</taxon>
        <taxon>Eubacteriales</taxon>
        <taxon>Clostridiaceae</taxon>
        <taxon>Clostridium</taxon>
    </lineage>
</organism>
<evidence type="ECO:0000256" key="5">
    <source>
        <dbReference type="RuleBase" id="RU362028"/>
    </source>
</evidence>
<dbReference type="Pfam" id="PF00849">
    <property type="entry name" value="PseudoU_synth_2"/>
    <property type="match status" value="1"/>
</dbReference>
<evidence type="ECO:0000313" key="7">
    <source>
        <dbReference type="EMBL" id="GFP77249.1"/>
    </source>
</evidence>
<feature type="active site" evidence="3">
    <location>
        <position position="134"/>
    </location>
</feature>